<reference evidence="2 4" key="2">
    <citation type="submission" date="2023-03" db="EMBL/GenBank/DDBJ databases">
        <title>Bacillus Genome Sequencing.</title>
        <authorList>
            <person name="Dunlap C."/>
        </authorList>
    </citation>
    <scope>NUCLEOTIDE SEQUENCE [LARGE SCALE GENOMIC DNA]</scope>
    <source>
        <strain evidence="2 4">NRS-38</strain>
    </source>
</reference>
<evidence type="ECO:0008006" key="5">
    <source>
        <dbReference type="Google" id="ProtNLM"/>
    </source>
</evidence>
<name>A0ABD5IU97_9BACL</name>
<comment type="caution">
    <text evidence="2">The sequence shown here is derived from an EMBL/GenBank/DDBJ whole genome shotgun (WGS) entry which is preliminary data.</text>
</comment>
<sequence length="109" mass="13122">MAFGIRRNELELWKKKVINGEIAFLTHFWYDQRFPHHTTVTKVGCGDLDKLLAWGEKYQLRPEWVHQRDSFPHFDLLGEKQKEVLRQEGLMDHLERFHLEKGDKCNECK</sequence>
<reference evidence="1 3" key="1">
    <citation type="submission" date="2023-01" db="EMBL/GenBank/DDBJ databases">
        <title>Genome-based reclassification of Anoxybacillus geothermalis as a later heterotypic synonym of Anoxybacillus rupiensis.</title>
        <authorList>
            <person name="Inan Bektas K."/>
            <person name="Canakci S."/>
            <person name="Belduz A.A."/>
            <person name="Guler H.H."/>
        </authorList>
    </citation>
    <scope>NUCLEOTIDE SEQUENCE [LARGE SCALE GENOMIC DNA]</scope>
    <source>
        <strain evidence="1 3">DSM 17127</strain>
    </source>
</reference>
<proteinExistence type="predicted"/>
<evidence type="ECO:0000313" key="1">
    <source>
        <dbReference type="EMBL" id="MDE8563854.1"/>
    </source>
</evidence>
<keyword evidence="3" id="KW-1185">Reference proteome</keyword>
<evidence type="ECO:0000313" key="3">
    <source>
        <dbReference type="Proteomes" id="UP001213979"/>
    </source>
</evidence>
<organism evidence="2 4">
    <name type="scientific">Anoxybacteroides rupiense</name>
    <dbReference type="NCBI Taxonomy" id="311460"/>
    <lineage>
        <taxon>Bacteria</taxon>
        <taxon>Bacillati</taxon>
        <taxon>Bacillota</taxon>
        <taxon>Bacilli</taxon>
        <taxon>Bacillales</taxon>
        <taxon>Anoxybacillaceae</taxon>
        <taxon>Anoxybacteroides</taxon>
    </lineage>
</organism>
<dbReference type="EMBL" id="JAQOTG010000005">
    <property type="protein sequence ID" value="MDE8563854.1"/>
    <property type="molecule type" value="Genomic_DNA"/>
</dbReference>
<gene>
    <name evidence="2" type="ORF">P9850_06180</name>
    <name evidence="1" type="ORF">PNH38_08150</name>
</gene>
<dbReference type="Proteomes" id="UP001213979">
    <property type="component" value="Unassembled WGS sequence"/>
</dbReference>
<dbReference type="RefSeq" id="WP_159719891.1">
    <property type="nucleotide sequence ID" value="NZ_JACIDF010000006.1"/>
</dbReference>
<evidence type="ECO:0000313" key="2">
    <source>
        <dbReference type="EMBL" id="MED5051448.1"/>
    </source>
</evidence>
<evidence type="ECO:0000313" key="4">
    <source>
        <dbReference type="Proteomes" id="UP001339962"/>
    </source>
</evidence>
<dbReference type="AlphaFoldDB" id="A0ABD5IU97"/>
<dbReference type="EMBL" id="JARTLI010000005">
    <property type="protein sequence ID" value="MED5051448.1"/>
    <property type="molecule type" value="Genomic_DNA"/>
</dbReference>
<protein>
    <recommendedName>
        <fullName evidence="5">DUF4031 domain-containing protein</fullName>
    </recommendedName>
</protein>
<dbReference type="Proteomes" id="UP001339962">
    <property type="component" value="Unassembled WGS sequence"/>
</dbReference>
<accession>A0ABD5IU97</accession>